<evidence type="ECO:0000313" key="1">
    <source>
        <dbReference type="Proteomes" id="UP000887580"/>
    </source>
</evidence>
<dbReference type="WBParaSite" id="PS1159_v2.g10135.t1">
    <property type="protein sequence ID" value="PS1159_v2.g10135.t1"/>
    <property type="gene ID" value="PS1159_v2.g10135"/>
</dbReference>
<organism evidence="1 2">
    <name type="scientific">Panagrolaimus sp. PS1159</name>
    <dbReference type="NCBI Taxonomy" id="55785"/>
    <lineage>
        <taxon>Eukaryota</taxon>
        <taxon>Metazoa</taxon>
        <taxon>Ecdysozoa</taxon>
        <taxon>Nematoda</taxon>
        <taxon>Chromadorea</taxon>
        <taxon>Rhabditida</taxon>
        <taxon>Tylenchina</taxon>
        <taxon>Panagrolaimomorpha</taxon>
        <taxon>Panagrolaimoidea</taxon>
        <taxon>Panagrolaimidae</taxon>
        <taxon>Panagrolaimus</taxon>
    </lineage>
</organism>
<name>A0AC35EUJ2_9BILA</name>
<evidence type="ECO:0000313" key="2">
    <source>
        <dbReference type="WBParaSite" id="PS1159_v2.g10135.t1"/>
    </source>
</evidence>
<protein>
    <submittedName>
        <fullName evidence="2">Uncharacterized protein</fullName>
    </submittedName>
</protein>
<reference evidence="2" key="1">
    <citation type="submission" date="2022-11" db="UniProtKB">
        <authorList>
            <consortium name="WormBaseParasite"/>
        </authorList>
    </citation>
    <scope>IDENTIFICATION</scope>
</reference>
<dbReference type="Proteomes" id="UP000887580">
    <property type="component" value="Unplaced"/>
</dbReference>
<sequence>MYAAGLSLHSKVTISNFPNISQKQFFYEDYIIVSEGIFNSLPYAYQSALVKLSKLVTNATTLEARRELFESFSKKFTLHVEILKVWKDLEIQAIHPDDIQALEERETYINIKATQNLYDDKFLNYSFSKSFQFPVLNKVLTSYNFNGNFEIDVYNFLEVNEGIKLSLTFPNQHLQAFWKYYLKHSLSPIHPMLEFKYRQAQIIYEKICKVYHNKRQWIRFMKETNDHEFVVQNIEAALGKNPFNKEIWKEYIEYLRKIDPKEMLNVYSRCCHFFVDDWEIRENYLKEIKRIEKKYEENVQKWEIDYNNLNSDFPVRIPREFVIDHVMNGIKESTTKAIFDPFKKYLSKRRKSRAKKILTMPETEEEIFSIQDPKNPAFKLPLLDYIAKNANSKLILKLYSISKWFYIRNYCFLVSGGNVEDISFENVNVTKKNGNPVTVDYLIEKLPKIKTLKFGPGTVIDRFSSGRLGDIKLKTLVEHFEIHNLDEFFEVFGFSDFIKNNTTPTTRFFLYFKEGTDATVKLDFRKNLFFLTESFIPRFTTPYLNIS</sequence>
<proteinExistence type="predicted"/>
<accession>A0AC35EUJ2</accession>